<dbReference type="InterPro" id="IPR029147">
    <property type="entry name" value="CFAP77"/>
</dbReference>
<dbReference type="Proteomes" id="UP000585614">
    <property type="component" value="Unassembled WGS sequence"/>
</dbReference>
<dbReference type="Ensembl" id="ENSRFET00010021343.1">
    <property type="protein sequence ID" value="ENSRFEP00010019612.1"/>
    <property type="gene ID" value="ENSRFEG00010013175.1"/>
</dbReference>
<sequence>MPEAKSSCQDLLRWKKQPVRRTISQICPPPRRPLTVADVRPGMENERLGVVRDSMFQNPLIVKAELGKPRERSYSLPGINFNYGLYTRGLDGGVPEAIGHWHVFKQQTPCPHELTRNYIAMNRGAVRTGLVTAPENLLYRQLNDIRISDQDDRKMKKELPSFPPDTTFGIRSRPSTPFFDLLQNRYQQLWVQEQKATQKAIKLERKHKVFLGKLYETRSSQLRKHKPPVKLDALWHLPHFQKVGPHLDTFPTEADRQRALKALREERAVRQGTLRMGTYTHP</sequence>
<evidence type="ECO:0000313" key="1">
    <source>
        <dbReference type="EMBL" id="KAF6327093.1"/>
    </source>
</evidence>
<dbReference type="GO" id="GO:0030317">
    <property type="term" value="P:flagellated sperm motility"/>
    <property type="evidence" value="ECO:0007669"/>
    <property type="project" value="Ensembl"/>
</dbReference>
<dbReference type="RefSeq" id="XP_032979257.1">
    <property type="nucleotide sequence ID" value="XM_033123366.1"/>
</dbReference>
<dbReference type="PANTHER" id="PTHR28617:SF1">
    <property type="entry name" value="CILIA- AND FLAGELLA-ASSOCIATED PROTEIN 77"/>
    <property type="match status" value="1"/>
</dbReference>
<reference evidence="1 4" key="4">
    <citation type="journal article" date="2020" name="Nature">
        <title>Six reference-quality genomes reveal evolution of bat adaptations.</title>
        <authorList>
            <person name="Jebb D."/>
            <person name="Huang Z."/>
            <person name="Pippel M."/>
            <person name="Hughes G.M."/>
            <person name="Lavrichenko K."/>
            <person name="Devanna P."/>
            <person name="Winkler S."/>
            <person name="Jermiin L.S."/>
            <person name="Skirmuntt E.C."/>
            <person name="Katzourakis A."/>
            <person name="Burkitt-Gray L."/>
            <person name="Ray D.A."/>
            <person name="Sullivan K.A.M."/>
            <person name="Roscito J.G."/>
            <person name="Kirilenko B.M."/>
            <person name="Davalos L.M."/>
            <person name="Corthals A.P."/>
            <person name="Power M.L."/>
            <person name="Jones G."/>
            <person name="Ransome R.D."/>
            <person name="Dechmann D.K.N."/>
            <person name="Locatelli A.G."/>
            <person name="Puechmaille S.J."/>
            <person name="Fedrigo O."/>
            <person name="Jarvis E.D."/>
            <person name="Hiller M."/>
            <person name="Vernes S.C."/>
            <person name="Myers E.W."/>
            <person name="Teeling E.C."/>
        </authorList>
    </citation>
    <scope>NUCLEOTIDE SEQUENCE [LARGE SCALE GENOMIC DNA]</scope>
    <source>
        <strain evidence="1">MRhiFer1</strain>
        <tissue evidence="1">Lung</tissue>
    </source>
</reference>
<dbReference type="AlphaFoldDB" id="A0A671FB17"/>
<reference evidence="2 3" key="2">
    <citation type="journal article" date="2018" name="Annu Rev Anim Biosci">
        <title>Bat Biology, Genomes, and the Bat1K Project: To Generate Chromosome-Level Genomes for All Living Bat Species.</title>
        <authorList>
            <person name="Teeling E.C."/>
            <person name="Vernes S.C."/>
            <person name="Davalos L.M."/>
            <person name="Ray D.A."/>
            <person name="Gilbert M.T.P."/>
            <person name="Myers E."/>
        </authorList>
    </citation>
    <scope>NUCLEOTIDE SEQUENCE</scope>
</reference>
<dbReference type="EMBL" id="JACAGC010000012">
    <property type="protein sequence ID" value="KAF6327093.1"/>
    <property type="molecule type" value="Genomic_DNA"/>
</dbReference>
<keyword evidence="1" id="KW-0966">Cell projection</keyword>
<dbReference type="GO" id="GO:0160112">
    <property type="term" value="C:axonemal B tubule inner sheath"/>
    <property type="evidence" value="ECO:0007669"/>
    <property type="project" value="Ensembl"/>
</dbReference>
<keyword evidence="1" id="KW-0969">Cilium</keyword>
<gene>
    <name evidence="2" type="primary">CFAP77</name>
    <name evidence="1" type="ORF">mRhiFer1_002759</name>
</gene>
<dbReference type="Proteomes" id="UP000472240">
    <property type="component" value="Chromosome 12"/>
</dbReference>
<dbReference type="Pfam" id="PF14825">
    <property type="entry name" value="CFAP77"/>
    <property type="match status" value="1"/>
</dbReference>
<dbReference type="GO" id="GO:0036126">
    <property type="term" value="C:sperm flagellum"/>
    <property type="evidence" value="ECO:0007669"/>
    <property type="project" value="Ensembl"/>
</dbReference>
<dbReference type="KEGG" id="rfq:117032129"/>
<dbReference type="OrthoDB" id="532484at2759"/>
<dbReference type="GeneID" id="117032129"/>
<reference evidence="2" key="5">
    <citation type="submission" date="2025-05" db="UniProtKB">
        <authorList>
            <consortium name="Ensembl"/>
        </authorList>
    </citation>
    <scope>IDENTIFICATION</scope>
</reference>
<evidence type="ECO:0000313" key="2">
    <source>
        <dbReference type="Ensembl" id="ENSRFEP00010019612.1"/>
    </source>
</evidence>
<dbReference type="GeneTree" id="ENSGT00390000014476"/>
<dbReference type="OMA" id="QPTCPQE"/>
<evidence type="ECO:0000313" key="3">
    <source>
        <dbReference type="Proteomes" id="UP000472240"/>
    </source>
</evidence>
<keyword evidence="3" id="KW-1185">Reference proteome</keyword>
<reference evidence="2 3" key="3">
    <citation type="submission" date="2018-12" db="EMBL/GenBank/DDBJ databases">
        <title>G10K-VGP greater horseshoe bat female genome, primary haplotype.</title>
        <authorList>
            <person name="Teeling E."/>
            <person name="Myers G."/>
            <person name="Vernes S."/>
            <person name="Pippel M."/>
            <person name="Winkler S."/>
            <person name="Fedrigo O."/>
            <person name="Rhie A."/>
            <person name="Koren S."/>
            <person name="Phillippy A."/>
            <person name="Lewin H."/>
            <person name="Damas J."/>
            <person name="Howe K."/>
            <person name="Mountcastle J."/>
            <person name="Jarvis E.D."/>
        </authorList>
    </citation>
    <scope>NUCLEOTIDE SEQUENCE [LARGE SCALE GENOMIC DNA]</scope>
</reference>
<organism evidence="2 3">
    <name type="scientific">Rhinolophus ferrumequinum</name>
    <name type="common">Greater horseshoe bat</name>
    <dbReference type="NCBI Taxonomy" id="59479"/>
    <lineage>
        <taxon>Eukaryota</taxon>
        <taxon>Metazoa</taxon>
        <taxon>Chordata</taxon>
        <taxon>Craniata</taxon>
        <taxon>Vertebrata</taxon>
        <taxon>Euteleostomi</taxon>
        <taxon>Mammalia</taxon>
        <taxon>Eutheria</taxon>
        <taxon>Laurasiatheria</taxon>
        <taxon>Chiroptera</taxon>
        <taxon>Yinpterochiroptera</taxon>
        <taxon>Rhinolophoidea</taxon>
        <taxon>Rhinolophidae</taxon>
        <taxon>Rhinolophinae</taxon>
        <taxon>Rhinolophus</taxon>
    </lineage>
</organism>
<accession>A0A671FB17</accession>
<keyword evidence="1" id="KW-0282">Flagellum</keyword>
<reference evidence="2 3" key="1">
    <citation type="journal article" date="2015" name="Annu Rev Anim Biosci">
        <title>The Genome 10K Project: a way forward.</title>
        <authorList>
            <person name="Koepfli K.P."/>
            <person name="Paten B."/>
            <person name="O'Brien S.J."/>
            <person name="Koepfli K.P."/>
            <person name="Paten B."/>
            <person name="Antunes A."/>
            <person name="Belov K."/>
            <person name="Bustamante C."/>
            <person name="Castoe T.A."/>
            <person name="Clawson H."/>
            <person name="Crawford A.J."/>
            <person name="Diekhans M."/>
            <person name="Distel D."/>
            <person name="Durbin R."/>
            <person name="Earl D."/>
            <person name="Fujita M.K."/>
            <person name="Gamble T."/>
            <person name="Georges A."/>
            <person name="Gemmell N."/>
            <person name="Gilbert M.T."/>
            <person name="Graves J.M."/>
            <person name="Green R.E."/>
            <person name="Hickey G."/>
            <person name="Jarvis E.D."/>
            <person name="Johnson W."/>
            <person name="Komissarov A."/>
            <person name="Korf I."/>
            <person name="Kuhn R."/>
            <person name="Larkin D.M."/>
            <person name="Lewin H."/>
            <person name="Lopez J.V."/>
            <person name="Ma J."/>
            <person name="Marques-Bonet T."/>
            <person name="Miller W."/>
            <person name="Murphy R."/>
            <person name="Pevzner P."/>
            <person name="Shapiro B."/>
            <person name="Steiner C."/>
            <person name="Tamazian G."/>
            <person name="Venkatesh B."/>
            <person name="Wang J."/>
            <person name="Wayne R."/>
            <person name="Wiley E."/>
            <person name="Yang H."/>
            <person name="Zhang G."/>
            <person name="Haussler D."/>
            <person name="Ryder O."/>
            <person name="O'Brien S.J."/>
        </authorList>
    </citation>
    <scope>NUCLEOTIDE SEQUENCE</scope>
</reference>
<dbReference type="CTD" id="389799"/>
<evidence type="ECO:0000313" key="4">
    <source>
        <dbReference type="Proteomes" id="UP000585614"/>
    </source>
</evidence>
<protein>
    <submittedName>
        <fullName evidence="1 2">Cilia and flagella associated protein 77</fullName>
    </submittedName>
</protein>
<proteinExistence type="predicted"/>
<dbReference type="PANTHER" id="PTHR28617">
    <property type="entry name" value="CILIA- AND FLAGELLA-ASSOCIATED PROTEIN 77"/>
    <property type="match status" value="1"/>
</dbReference>
<name>A0A671FB17_RHIFE</name>